<sequence>MVRTTSILPALLGLAAASPTPGLLSTLLSNAKGFNSPFSSTSAGGKASCVSGTVAVKASAQNTKLLLSNPPSQYNDTEIFVEFLQPTSGIQAAVNGGKTTVSGTYNINAKLCFPASVSSTSSISTVHFLIHGINFDQLYWDIPSSNGVSYSYLDAAASAGYATFSFDRLGTGFSDHPDPIQTVQSALEVEIAHQMIQSLRSGSIGGTAFSHVVGIGHSYGSIQSIGLANKYPSDLDAIILQGFTINTANLGTTIADFNPTIASNNAPLRFGSLPSGYNVINSAIGDQTAFYRFPNFDTSLFNTLDGKKQTFTLGEIFTLTEPVAPAAAYTGPVDIVNGQNDFIFCSSDCTGENEMVQPALFPAAAAGSTNYYAPGTGHALNAHKTAKDTYAQMIKFSKDNGF</sequence>
<evidence type="ECO:0000313" key="2">
    <source>
        <dbReference type="Proteomes" id="UP001186974"/>
    </source>
</evidence>
<dbReference type="Proteomes" id="UP001186974">
    <property type="component" value="Unassembled WGS sequence"/>
</dbReference>
<reference evidence="1" key="1">
    <citation type="submission" date="2024-09" db="EMBL/GenBank/DDBJ databases">
        <title>Black Yeasts Isolated from many extreme environments.</title>
        <authorList>
            <person name="Coleine C."/>
            <person name="Stajich J.E."/>
            <person name="Selbmann L."/>
        </authorList>
    </citation>
    <scope>NUCLEOTIDE SEQUENCE</scope>
    <source>
        <strain evidence="1">CCFEE 5737</strain>
    </source>
</reference>
<evidence type="ECO:0000313" key="1">
    <source>
        <dbReference type="EMBL" id="KAK3065339.1"/>
    </source>
</evidence>
<protein>
    <submittedName>
        <fullName evidence="1">Uncharacterized protein</fullName>
    </submittedName>
</protein>
<keyword evidence="2" id="KW-1185">Reference proteome</keyword>
<dbReference type="EMBL" id="JAWDJW010006338">
    <property type="protein sequence ID" value="KAK3065339.1"/>
    <property type="molecule type" value="Genomic_DNA"/>
</dbReference>
<organism evidence="1 2">
    <name type="scientific">Coniosporium uncinatum</name>
    <dbReference type="NCBI Taxonomy" id="93489"/>
    <lineage>
        <taxon>Eukaryota</taxon>
        <taxon>Fungi</taxon>
        <taxon>Dikarya</taxon>
        <taxon>Ascomycota</taxon>
        <taxon>Pezizomycotina</taxon>
        <taxon>Dothideomycetes</taxon>
        <taxon>Dothideomycetes incertae sedis</taxon>
        <taxon>Coniosporium</taxon>
    </lineage>
</organism>
<name>A0ACC3DCU3_9PEZI</name>
<proteinExistence type="predicted"/>
<accession>A0ACC3DCU3</accession>
<gene>
    <name evidence="1" type="ORF">LTS18_014183</name>
</gene>
<comment type="caution">
    <text evidence="1">The sequence shown here is derived from an EMBL/GenBank/DDBJ whole genome shotgun (WGS) entry which is preliminary data.</text>
</comment>